<feature type="compositionally biased region" description="Basic residues" evidence="1">
    <location>
        <begin position="89"/>
        <end position="104"/>
    </location>
</feature>
<sequence length="415" mass="47874">MDWDAMRLELKQSGLANHLIEEKINQIKSIMGINEPKLLSRPSNHSRPPSLSPTQQQSKKTIKIKSTKSQHLKKVALMEKKKISDPGKSFKKKVNPLIKYHSKNKSSSVNKGSKIPKKVDDNPKQKINSSDSKRINSTELKGRKTPVQKNPSLREMKEELEIHLGNIEGKSPEWVRETWTFVFMNDDEDEPIRRPLKNISNERSVKVENTEYREPTPFADSKADNNLKISAEIRRRMVENKKQPLKGPTTLSVLHRPKKIGYEIIFEETEDQLRRERAIPRYGQAIICKINDCVSYKPTEQKLMYRSQRAIEYGFITVRTIDTSKNPSKRSRTLSNPRNTLECAETGSLNDLKVKNDLHHQKVLKNSEKDSTSKKRKAKDKQAGSKKPAKEDKRGSRRSIRLSSKPRINYSEMDI</sequence>
<dbReference type="AlphaFoldDB" id="A0A7I8W9V8"/>
<evidence type="ECO:0000256" key="1">
    <source>
        <dbReference type="SAM" id="MobiDB-lite"/>
    </source>
</evidence>
<comment type="caution">
    <text evidence="2">The sequence shown here is derived from an EMBL/GenBank/DDBJ whole genome shotgun (WGS) entry which is preliminary data.</text>
</comment>
<reference evidence="2 3" key="1">
    <citation type="submission" date="2020-08" db="EMBL/GenBank/DDBJ databases">
        <authorList>
            <person name="Hejnol A."/>
        </authorList>
    </citation>
    <scope>NUCLEOTIDE SEQUENCE [LARGE SCALE GENOMIC DNA]</scope>
</reference>
<dbReference type="EMBL" id="CAJFCJ010000024">
    <property type="protein sequence ID" value="CAD5124896.1"/>
    <property type="molecule type" value="Genomic_DNA"/>
</dbReference>
<feature type="compositionally biased region" description="Basic and acidic residues" evidence="1">
    <location>
        <begin position="131"/>
        <end position="142"/>
    </location>
</feature>
<evidence type="ECO:0000313" key="2">
    <source>
        <dbReference type="EMBL" id="CAD5124896.1"/>
    </source>
</evidence>
<proteinExistence type="predicted"/>
<gene>
    <name evidence="2" type="ORF">DGYR_LOCUS12370</name>
</gene>
<protein>
    <submittedName>
        <fullName evidence="2">DgyrCDS13147</fullName>
    </submittedName>
</protein>
<feature type="compositionally biased region" description="Basic and acidic residues" evidence="1">
    <location>
        <begin position="380"/>
        <end position="394"/>
    </location>
</feature>
<name>A0A7I8W9V8_9ANNE</name>
<keyword evidence="3" id="KW-1185">Reference proteome</keyword>
<feature type="region of interest" description="Disordered" evidence="1">
    <location>
        <begin position="37"/>
        <end position="148"/>
    </location>
</feature>
<feature type="region of interest" description="Disordered" evidence="1">
    <location>
        <begin position="362"/>
        <end position="415"/>
    </location>
</feature>
<organism evidence="2 3">
    <name type="scientific">Dimorphilus gyrociliatus</name>
    <dbReference type="NCBI Taxonomy" id="2664684"/>
    <lineage>
        <taxon>Eukaryota</taxon>
        <taxon>Metazoa</taxon>
        <taxon>Spiralia</taxon>
        <taxon>Lophotrochozoa</taxon>
        <taxon>Annelida</taxon>
        <taxon>Polychaeta</taxon>
        <taxon>Polychaeta incertae sedis</taxon>
        <taxon>Dinophilidae</taxon>
        <taxon>Dimorphilus</taxon>
    </lineage>
</organism>
<feature type="compositionally biased region" description="Basic residues" evidence="1">
    <location>
        <begin position="60"/>
        <end position="74"/>
    </location>
</feature>
<feature type="compositionally biased region" description="Polar residues" evidence="1">
    <location>
        <begin position="41"/>
        <end position="53"/>
    </location>
</feature>
<accession>A0A7I8W9V8</accession>
<feature type="compositionally biased region" description="Basic and acidic residues" evidence="1">
    <location>
        <begin position="362"/>
        <end position="373"/>
    </location>
</feature>
<dbReference type="Proteomes" id="UP000549394">
    <property type="component" value="Unassembled WGS sequence"/>
</dbReference>
<feature type="compositionally biased region" description="Basic and acidic residues" evidence="1">
    <location>
        <begin position="76"/>
        <end position="85"/>
    </location>
</feature>
<evidence type="ECO:0000313" key="3">
    <source>
        <dbReference type="Proteomes" id="UP000549394"/>
    </source>
</evidence>